<keyword evidence="1" id="KW-0812">Transmembrane</keyword>
<dbReference type="EMBL" id="CP016177">
    <property type="protein sequence ID" value="ANO32217.1"/>
    <property type="molecule type" value="Genomic_DNA"/>
</dbReference>
<name>A0AAN0XTA5_9VIBR</name>
<feature type="transmembrane region" description="Helical" evidence="1">
    <location>
        <begin position="318"/>
        <end position="338"/>
    </location>
</feature>
<feature type="transmembrane region" description="Helical" evidence="1">
    <location>
        <begin position="9"/>
        <end position="28"/>
    </location>
</feature>
<sequence length="459" mass="52656">MNLKKASDLYLTIAFIGMILIGAIIIVFRESIVDVYDIKRHYQLISSAILLLFVFFSNRVKKDIVYLAFSFPFNIKIAVFVFICAILFSDFAINYDLVNSSFTFYFLSIFILVMATALYIDRKLTYVLFILLIISFYFYILIGHTYVTIILEEVPDYYSIFGYLNPRVMNQMQAWIFIPCLHFLYLCHKKKSNISFALLFSVNITIIYALDARGLAISSLVGVFMWLFIVGFNRSTVLFLLVSVLFGTMLKVVTLAPMPQIFFIGYEFLFEDIIDVRDDHMNRIKIWKDTFSILSLLGEGSASYTCNQSDHTIPHNSVLYIAYQWGVLPALCFIYLCLTSFKKIIFGKSIKHRIVNLSVLVPLAYSLVSGVLIYPLSVFIGAISIGLLINETVRIKKVDCSVWIYKSIIGLMAFCCIVSLLYLSIDRVINNEVSISRDDKISLEMWANPPKEHCNLDMI</sequence>
<feature type="transmembrane region" description="Helical" evidence="1">
    <location>
        <begin position="127"/>
        <end position="151"/>
    </location>
</feature>
<feature type="transmembrane region" description="Helical" evidence="1">
    <location>
        <begin position="171"/>
        <end position="187"/>
    </location>
</feature>
<keyword evidence="1" id="KW-0472">Membrane</keyword>
<gene>
    <name evidence="2" type="ORF">A6E01_02880</name>
</gene>
<feature type="transmembrane region" description="Helical" evidence="1">
    <location>
        <begin position="216"/>
        <end position="232"/>
    </location>
</feature>
<feature type="transmembrane region" description="Helical" evidence="1">
    <location>
        <begin position="194"/>
        <end position="210"/>
    </location>
</feature>
<evidence type="ECO:0000313" key="2">
    <source>
        <dbReference type="EMBL" id="ANO32217.1"/>
    </source>
</evidence>
<feature type="transmembrane region" description="Helical" evidence="1">
    <location>
        <begin position="403"/>
        <end position="423"/>
    </location>
</feature>
<reference evidence="2 3" key="1">
    <citation type="submission" date="2016-06" db="EMBL/GenBank/DDBJ databases">
        <title>Adaptive Radiation by Waves of Gene Transfer Leads to Fine-Scale Resource Partitioning in Marine Microbes.</title>
        <authorList>
            <person name="Hehemann J.-H."/>
            <person name="Arevalo P."/>
            <person name="Datta M.S."/>
            <person name="Yu X."/>
            <person name="Corzett C."/>
            <person name="Henschel A."/>
            <person name="Preheim S.P."/>
            <person name="Timberlake S."/>
            <person name="Alm E.J."/>
            <person name="Polz M.F."/>
        </authorList>
    </citation>
    <scope>NUCLEOTIDE SEQUENCE [LARGE SCALE GENOMIC DNA]</scope>
    <source>
        <strain evidence="2 3">FF50</strain>
    </source>
</reference>
<feature type="transmembrane region" description="Helical" evidence="1">
    <location>
        <begin position="100"/>
        <end position="120"/>
    </location>
</feature>
<feature type="transmembrane region" description="Helical" evidence="1">
    <location>
        <begin position="64"/>
        <end position="88"/>
    </location>
</feature>
<dbReference type="RefSeq" id="WP_065209518.1">
    <property type="nucleotide sequence ID" value="NZ_CP016177.1"/>
</dbReference>
<evidence type="ECO:0000256" key="1">
    <source>
        <dbReference type="SAM" id="Phobius"/>
    </source>
</evidence>
<proteinExistence type="predicted"/>
<protein>
    <recommendedName>
        <fullName evidence="4">O-antigen ligase domain-containing protein</fullName>
    </recommendedName>
</protein>
<evidence type="ECO:0008006" key="4">
    <source>
        <dbReference type="Google" id="ProtNLM"/>
    </source>
</evidence>
<dbReference type="AlphaFoldDB" id="A0AAN0XTA5"/>
<feature type="transmembrane region" description="Helical" evidence="1">
    <location>
        <begin position="40"/>
        <end position="57"/>
    </location>
</feature>
<feature type="transmembrane region" description="Helical" evidence="1">
    <location>
        <begin position="359"/>
        <end position="383"/>
    </location>
</feature>
<feature type="transmembrane region" description="Helical" evidence="1">
    <location>
        <begin position="237"/>
        <end position="258"/>
    </location>
</feature>
<dbReference type="KEGG" id="vbr:A6E01_02880"/>
<organism evidence="2 3">
    <name type="scientific">Vibrio breoganii</name>
    <dbReference type="NCBI Taxonomy" id="553239"/>
    <lineage>
        <taxon>Bacteria</taxon>
        <taxon>Pseudomonadati</taxon>
        <taxon>Pseudomonadota</taxon>
        <taxon>Gammaproteobacteria</taxon>
        <taxon>Vibrionales</taxon>
        <taxon>Vibrionaceae</taxon>
        <taxon>Vibrio</taxon>
    </lineage>
</organism>
<accession>A0AAN0XTA5</accession>
<keyword evidence="1" id="KW-1133">Transmembrane helix</keyword>
<evidence type="ECO:0000313" key="3">
    <source>
        <dbReference type="Proteomes" id="UP000092018"/>
    </source>
</evidence>
<dbReference type="Proteomes" id="UP000092018">
    <property type="component" value="Chromosome 1"/>
</dbReference>